<keyword evidence="9" id="KW-0732">Signal</keyword>
<evidence type="ECO:0000256" key="2">
    <source>
        <dbReference type="ARBA" id="ARBA00022448"/>
    </source>
</evidence>
<comment type="subcellular location">
    <subcellularLocation>
        <location evidence="1">Membrane</location>
        <topology evidence="1">Multi-pass membrane protein</topology>
    </subcellularLocation>
</comment>
<dbReference type="Gene3D" id="3.40.50.80">
    <property type="entry name" value="Nucleotide-binding domain of ferredoxin-NADP reductase (FNR) module"/>
    <property type="match status" value="1"/>
</dbReference>
<feature type="transmembrane region" description="Helical" evidence="8">
    <location>
        <begin position="383"/>
        <end position="401"/>
    </location>
</feature>
<dbReference type="SFLD" id="SFLDG01168">
    <property type="entry name" value="Ferric_reductase_subgroup_(FRE"/>
    <property type="match status" value="1"/>
</dbReference>
<name>A0A1E1MIJ4_RHYSE</name>
<dbReference type="PANTHER" id="PTHR32361:SF9">
    <property type="entry name" value="FERRIC REDUCTASE TRANSMEMBRANE COMPONENT 3-RELATED"/>
    <property type="match status" value="1"/>
</dbReference>
<keyword evidence="5" id="KW-0560">Oxidoreductase</keyword>
<evidence type="ECO:0000256" key="3">
    <source>
        <dbReference type="ARBA" id="ARBA00022692"/>
    </source>
</evidence>
<keyword evidence="2" id="KW-0813">Transport</keyword>
<dbReference type="EMBL" id="FJVC01000355">
    <property type="protein sequence ID" value="CZT48897.1"/>
    <property type="molecule type" value="Genomic_DNA"/>
</dbReference>
<evidence type="ECO:0000256" key="5">
    <source>
        <dbReference type="ARBA" id="ARBA00023002"/>
    </source>
</evidence>
<feature type="transmembrane region" description="Helical" evidence="8">
    <location>
        <begin position="354"/>
        <end position="376"/>
    </location>
</feature>
<feature type="transmembrane region" description="Helical" evidence="8">
    <location>
        <begin position="240"/>
        <end position="260"/>
    </location>
</feature>
<dbReference type="InterPro" id="IPR013130">
    <property type="entry name" value="Fe3_Rdtase_TM_dom"/>
</dbReference>
<dbReference type="Proteomes" id="UP000177625">
    <property type="component" value="Unassembled WGS sequence"/>
</dbReference>
<dbReference type="PANTHER" id="PTHR32361">
    <property type="entry name" value="FERRIC/CUPRIC REDUCTASE TRANSMEMBRANE COMPONENT"/>
    <property type="match status" value="1"/>
</dbReference>
<evidence type="ECO:0000256" key="1">
    <source>
        <dbReference type="ARBA" id="ARBA00004141"/>
    </source>
</evidence>
<dbReference type="GO" id="GO:0005886">
    <property type="term" value="C:plasma membrane"/>
    <property type="evidence" value="ECO:0007669"/>
    <property type="project" value="TreeGrafter"/>
</dbReference>
<sequence length="765" mass="85629">MFFLRFIFISTILALSVAANAIDCLEGIVTAIGKFTFNATDDYYNNLCHGELFLTSVYAAAKVYCTPEEIVAGSAAIGKTCSEYGFTVLTPYAEFAPILTDAFISSLPVVNFEDIAVEPTRNTSVIVSESLYKTGKNTYAVFVQSLALDSRYGWGVYGFWGGILLIGIVTRFVKFLAHKMRQNHPVDVTPLESCSYPAVYTTAQKIRGWSQAKIILPPLIGTHHRRLLGGFTIPTRIQSFVVLAYWAWSIIICAVSYNIFSPNIYYTTEVQAWRYISDRTAVMSYANLPVMWMFSGRNNVFLWATGWEFSTFNLFHRHVARIATLQAFIHSVAWTVIELKSGRAALAADWKMQYWYMGGLAMVTMGLIIGTSTIFLRRKAYEVFLFLHITLSIIIIIGLFFHTKIMVGAYDPYLWPLVAIWCFDRFVRIVRQVYCNLRVKSGKLSTTTSTVEYIEEANLLILSVTLATSSLKPKPNQHYFLYQPFRWRGWENHPFTAGSWINVAGNELISESSQGGVPSSPHPSIKETNEILVAPLSRPSQSMESIPAGRVKLTFYVRPTTPSTNSFTNQLRKMCLANASKEPVPMKLLLEGPYGSHESLENFDNILFITGGSGISAALPYLKTFLQSTTIGQRPTNVHFVWTTKQARMVEEVFNRELAALPTSRKVQVSTFITGADRSAEPTVTRISDDDEKTVSKDIMALGIKYGRPDLKSLIENMVEEKGKGSMAVFVCGPAGMADQARDVVAGCLNRGVRRMDLIEEVFGW</sequence>
<keyword evidence="4 8" id="KW-1133">Transmembrane helix</keyword>
<feature type="domain" description="Ferric reductase NAD binding" evidence="11">
    <location>
        <begin position="603"/>
        <end position="745"/>
    </location>
</feature>
<feature type="signal peptide" evidence="9">
    <location>
        <begin position="1"/>
        <end position="19"/>
    </location>
</feature>
<dbReference type="Pfam" id="PF08030">
    <property type="entry name" value="NAD_binding_6"/>
    <property type="match status" value="1"/>
</dbReference>
<keyword evidence="3 8" id="KW-0812">Transmembrane</keyword>
<feature type="chain" id="PRO_5009448376" evidence="9">
    <location>
        <begin position="20"/>
        <end position="765"/>
    </location>
</feature>
<reference evidence="13" key="1">
    <citation type="submission" date="2016-03" db="EMBL/GenBank/DDBJ databases">
        <authorList>
            <person name="Guldener U."/>
        </authorList>
    </citation>
    <scope>NUCLEOTIDE SEQUENCE [LARGE SCALE GENOMIC DNA]</scope>
</reference>
<keyword evidence="13" id="KW-1185">Reference proteome</keyword>
<dbReference type="GO" id="GO:0000293">
    <property type="term" value="F:ferric-chelate reductase activity"/>
    <property type="evidence" value="ECO:0007669"/>
    <property type="project" value="TreeGrafter"/>
</dbReference>
<feature type="transmembrane region" description="Helical" evidence="8">
    <location>
        <begin position="154"/>
        <end position="173"/>
    </location>
</feature>
<dbReference type="GO" id="GO:0006826">
    <property type="term" value="P:iron ion transport"/>
    <property type="evidence" value="ECO:0007669"/>
    <property type="project" value="TreeGrafter"/>
</dbReference>
<dbReference type="GO" id="GO:0015677">
    <property type="term" value="P:copper ion import"/>
    <property type="evidence" value="ECO:0007669"/>
    <property type="project" value="TreeGrafter"/>
</dbReference>
<feature type="domain" description="Ferric oxidoreductase" evidence="10">
    <location>
        <begin position="280"/>
        <end position="398"/>
    </location>
</feature>
<evidence type="ECO:0000256" key="4">
    <source>
        <dbReference type="ARBA" id="ARBA00022989"/>
    </source>
</evidence>
<dbReference type="InterPro" id="IPR051410">
    <property type="entry name" value="Ferric/Cupric_Reductase"/>
</dbReference>
<dbReference type="AlphaFoldDB" id="A0A1E1MIJ4"/>
<dbReference type="CDD" id="cd06186">
    <property type="entry name" value="NOX_Duox_like_FAD_NADP"/>
    <property type="match status" value="1"/>
</dbReference>
<evidence type="ECO:0000259" key="10">
    <source>
        <dbReference type="Pfam" id="PF01794"/>
    </source>
</evidence>
<evidence type="ECO:0000259" key="11">
    <source>
        <dbReference type="Pfam" id="PF08030"/>
    </source>
</evidence>
<accession>A0A1E1MIJ4</accession>
<evidence type="ECO:0000256" key="8">
    <source>
        <dbReference type="SAM" id="Phobius"/>
    </source>
</evidence>
<evidence type="ECO:0000256" key="6">
    <source>
        <dbReference type="ARBA" id="ARBA00023065"/>
    </source>
</evidence>
<protein>
    <submittedName>
        <fullName evidence="12">Related to FRE family ferric-chelate reductase</fullName>
    </submittedName>
</protein>
<gene>
    <name evidence="12" type="ORF">RSE6_09666</name>
</gene>
<evidence type="ECO:0000313" key="12">
    <source>
        <dbReference type="EMBL" id="CZT48897.1"/>
    </source>
</evidence>
<proteinExistence type="predicted"/>
<dbReference type="SFLD" id="SFLDS00052">
    <property type="entry name" value="Ferric_Reductase_Domain"/>
    <property type="match status" value="1"/>
</dbReference>
<dbReference type="InterPro" id="IPR039261">
    <property type="entry name" value="FNR_nucleotide-bd"/>
</dbReference>
<organism evidence="12 13">
    <name type="scientific">Rhynchosporium secalis</name>
    <name type="common">Barley scald fungus</name>
    <dbReference type="NCBI Taxonomy" id="38038"/>
    <lineage>
        <taxon>Eukaryota</taxon>
        <taxon>Fungi</taxon>
        <taxon>Dikarya</taxon>
        <taxon>Ascomycota</taxon>
        <taxon>Pezizomycotina</taxon>
        <taxon>Leotiomycetes</taxon>
        <taxon>Helotiales</taxon>
        <taxon>Ploettnerulaceae</taxon>
        <taxon>Rhynchosporium</taxon>
    </lineage>
</organism>
<dbReference type="SUPFAM" id="SSF52343">
    <property type="entry name" value="Ferredoxin reductase-like, C-terminal NADP-linked domain"/>
    <property type="match status" value="1"/>
</dbReference>
<keyword evidence="7 8" id="KW-0472">Membrane</keyword>
<keyword evidence="6" id="KW-0406">Ion transport</keyword>
<dbReference type="Pfam" id="PF01794">
    <property type="entry name" value="Ferric_reduct"/>
    <property type="match status" value="1"/>
</dbReference>
<dbReference type="InterPro" id="IPR013121">
    <property type="entry name" value="Fe_red_NAD-bd_6"/>
</dbReference>
<evidence type="ECO:0000256" key="7">
    <source>
        <dbReference type="ARBA" id="ARBA00023136"/>
    </source>
</evidence>
<evidence type="ECO:0000256" key="9">
    <source>
        <dbReference type="SAM" id="SignalP"/>
    </source>
</evidence>
<dbReference type="GO" id="GO:0006879">
    <property type="term" value="P:intracellular iron ion homeostasis"/>
    <property type="evidence" value="ECO:0007669"/>
    <property type="project" value="TreeGrafter"/>
</dbReference>
<evidence type="ECO:0000313" key="13">
    <source>
        <dbReference type="Proteomes" id="UP000177625"/>
    </source>
</evidence>